<dbReference type="InterPro" id="IPR035903">
    <property type="entry name" value="HesB-like_dom_sf"/>
</dbReference>
<organism evidence="2 3">
    <name type="scientific">Melissococcus plutonius</name>
    <dbReference type="NCBI Taxonomy" id="33970"/>
    <lineage>
        <taxon>Bacteria</taxon>
        <taxon>Bacillati</taxon>
        <taxon>Bacillota</taxon>
        <taxon>Bacilli</taxon>
        <taxon>Lactobacillales</taxon>
        <taxon>Enterococcaceae</taxon>
        <taxon>Melissococcus</taxon>
    </lineage>
</organism>
<dbReference type="PIRSF" id="PIRSF034852">
    <property type="entry name" value="UCP034852"/>
    <property type="match status" value="1"/>
</dbReference>
<evidence type="ECO:0000313" key="3">
    <source>
        <dbReference type="Proteomes" id="UP000269226"/>
    </source>
</evidence>
<name>A0A2Z5Y3K9_9ENTE</name>
<evidence type="ECO:0008006" key="4">
    <source>
        <dbReference type="Google" id="ProtNLM"/>
    </source>
</evidence>
<evidence type="ECO:0000256" key="1">
    <source>
        <dbReference type="ARBA" id="ARBA00006718"/>
    </source>
</evidence>
<dbReference type="Proteomes" id="UP000269226">
    <property type="component" value="Chromosome"/>
</dbReference>
<dbReference type="SUPFAM" id="SSF89360">
    <property type="entry name" value="HesB-like domain"/>
    <property type="match status" value="1"/>
</dbReference>
<accession>A0A2Z5Y3K9</accession>
<protein>
    <recommendedName>
        <fullName evidence="4">Iron-sulfur cluster biosynthesis protein</fullName>
    </recommendedName>
</protein>
<evidence type="ECO:0000313" key="2">
    <source>
        <dbReference type="EMBL" id="BBC61492.1"/>
    </source>
</evidence>
<dbReference type="EMBL" id="AP018492">
    <property type="protein sequence ID" value="BBC61492.1"/>
    <property type="molecule type" value="Genomic_DNA"/>
</dbReference>
<dbReference type="RefSeq" id="WP_013773428.1">
    <property type="nucleotide sequence ID" value="NZ_AP018492.1"/>
</dbReference>
<dbReference type="InterPro" id="IPR008326">
    <property type="entry name" value="PdhI-like"/>
</dbReference>
<comment type="similarity">
    <text evidence="1">Belongs to the HesB/IscA family.</text>
</comment>
<dbReference type="GeneID" id="57043931"/>
<sequence length="99" mass="11534">MKLRITPSAQEWFKREIDIPEGSGIRFYGKAYGKTPVFDGFSIAMSVEAPSHPMAEHVLEGITYFIEDTDDWFFNGYDLVVDYNQQKDEPDYQFIPEKK</sequence>
<gene>
    <name evidence="2" type="ORF">DAT561_1393</name>
</gene>
<dbReference type="OMA" id="QWYIKEL"/>
<reference evidence="2 3" key="1">
    <citation type="submission" date="2018-01" db="EMBL/GenBank/DDBJ databases">
        <title>Whole genome sequence of Melissococcus plutonius DAT561.</title>
        <authorList>
            <person name="Okumura K."/>
            <person name="Takamatsu D."/>
            <person name="Okura M."/>
        </authorList>
    </citation>
    <scope>NUCLEOTIDE SEQUENCE [LARGE SCALE GENOMIC DNA]</scope>
    <source>
        <strain evidence="2 3">DAT561</strain>
    </source>
</reference>
<dbReference type="AlphaFoldDB" id="A0A2Z5Y3K9"/>
<proteinExistence type="inferred from homology"/>